<dbReference type="Gene3D" id="1.10.260.40">
    <property type="entry name" value="lambda repressor-like DNA-binding domains"/>
    <property type="match status" value="1"/>
</dbReference>
<gene>
    <name evidence="1" type="ORF">ECB94_23120</name>
</gene>
<dbReference type="GO" id="GO:0003677">
    <property type="term" value="F:DNA binding"/>
    <property type="evidence" value="ECO:0007669"/>
    <property type="project" value="InterPro"/>
</dbReference>
<dbReference type="CDD" id="cd00093">
    <property type="entry name" value="HTH_XRE"/>
    <property type="match status" value="1"/>
</dbReference>
<accession>A0A3G4VHB5</accession>
<evidence type="ECO:0000313" key="2">
    <source>
        <dbReference type="Proteomes" id="UP000279760"/>
    </source>
</evidence>
<dbReference type="SUPFAM" id="SSF47413">
    <property type="entry name" value="lambda repressor-like DNA-binding domains"/>
    <property type="match status" value="1"/>
</dbReference>
<dbReference type="GeneID" id="64088292"/>
<proteinExistence type="predicted"/>
<dbReference type="InterPro" id="IPR001387">
    <property type="entry name" value="Cro/C1-type_HTH"/>
</dbReference>
<dbReference type="EMBL" id="CP033578">
    <property type="protein sequence ID" value="AYV24160.1"/>
    <property type="molecule type" value="Genomic_DNA"/>
</dbReference>
<reference evidence="1 2" key="1">
    <citation type="submission" date="2018-11" db="EMBL/GenBank/DDBJ databases">
        <title>Complete Genome Sequence of Vbrio mediterranei 117-T6: a Potential Pathogen Bacteria Isolated from the Conchocelis of Pyropia.</title>
        <authorList>
            <person name="Liu Q."/>
        </authorList>
    </citation>
    <scope>NUCLEOTIDE SEQUENCE [LARGE SCALE GENOMIC DNA]</scope>
    <source>
        <strain evidence="1 2">117-T6</strain>
    </source>
</reference>
<name>A0A3G4VHB5_9VIBR</name>
<dbReference type="Proteomes" id="UP000279760">
    <property type="component" value="Chromosome 2"/>
</dbReference>
<sequence>MNSFSRQTFSEAMRYFRKQCKLSQTELTDQLSTSHKLYQNVSQSMISHWERGNVEPSLLRRIGIASFFSKDYVYEESETAIISKALKNKDNLLAQQCLYNFTVDKQVVTHWDMLDDTSKQLISQGHSKIFSLPLEHVLNKMNIQRPQVLRLLHGGAIIGHAIFSIENGVFSLASYGALAEDVRIRLTKTLLELCIGCELHVVVHASSLECFLRDIYLEKTEQNGNVSFYRGHSTQLLNNPLSEPNLHTNSNFRCLRYLQQKGVGPF</sequence>
<dbReference type="AlphaFoldDB" id="A0A3G4VHB5"/>
<dbReference type="InterPro" id="IPR010982">
    <property type="entry name" value="Lambda_DNA-bd_dom_sf"/>
</dbReference>
<evidence type="ECO:0000313" key="1">
    <source>
        <dbReference type="EMBL" id="AYV24160.1"/>
    </source>
</evidence>
<protein>
    <submittedName>
        <fullName evidence="1">XRE family transcriptional regulator</fullName>
    </submittedName>
</protein>
<dbReference type="RefSeq" id="WP_050798561.1">
    <property type="nucleotide sequence ID" value="NZ_CP033578.1"/>
</dbReference>
<dbReference type="PROSITE" id="PS50943">
    <property type="entry name" value="HTH_CROC1"/>
    <property type="match status" value="1"/>
</dbReference>
<organism evidence="1 2">
    <name type="scientific">Vibrio mediterranei</name>
    <dbReference type="NCBI Taxonomy" id="689"/>
    <lineage>
        <taxon>Bacteria</taxon>
        <taxon>Pseudomonadati</taxon>
        <taxon>Pseudomonadota</taxon>
        <taxon>Gammaproteobacteria</taxon>
        <taxon>Vibrionales</taxon>
        <taxon>Vibrionaceae</taxon>
        <taxon>Vibrio</taxon>
    </lineage>
</organism>